<dbReference type="NCBIfam" id="TIGR04085">
    <property type="entry name" value="rSAM_more_4Fe4S"/>
    <property type="match status" value="1"/>
</dbReference>
<dbReference type="PANTHER" id="PTHR43273">
    <property type="entry name" value="ANAEROBIC SULFATASE-MATURATING ENZYME HOMOLOG ASLB-RELATED"/>
    <property type="match status" value="1"/>
</dbReference>
<dbReference type="SUPFAM" id="SSF102114">
    <property type="entry name" value="Radical SAM enzymes"/>
    <property type="match status" value="1"/>
</dbReference>
<keyword evidence="4" id="KW-0479">Metal-binding</keyword>
<keyword evidence="2" id="KW-0004">4Fe-4S</keyword>
<dbReference type="Pfam" id="PF04055">
    <property type="entry name" value="Radical_SAM"/>
    <property type="match status" value="1"/>
</dbReference>
<dbReference type="PROSITE" id="PS51918">
    <property type="entry name" value="RADICAL_SAM"/>
    <property type="match status" value="1"/>
</dbReference>
<dbReference type="SFLD" id="SFLDG01386">
    <property type="entry name" value="main_SPASM_domain-containing"/>
    <property type="match status" value="1"/>
</dbReference>
<dbReference type="Gene3D" id="3.20.20.70">
    <property type="entry name" value="Aldolase class I"/>
    <property type="match status" value="1"/>
</dbReference>
<dbReference type="InterPro" id="IPR034491">
    <property type="entry name" value="Anaerob_Ser_sulfatase-maturase"/>
</dbReference>
<dbReference type="GO" id="GO:0051539">
    <property type="term" value="F:4 iron, 4 sulfur cluster binding"/>
    <property type="evidence" value="ECO:0007669"/>
    <property type="project" value="UniProtKB-KW"/>
</dbReference>
<evidence type="ECO:0000256" key="1">
    <source>
        <dbReference type="ARBA" id="ARBA00001966"/>
    </source>
</evidence>
<dbReference type="NCBIfam" id="TIGR03942">
    <property type="entry name" value="sulfatase_rSAM"/>
    <property type="match status" value="1"/>
</dbReference>
<dbReference type="Proteomes" id="UP000035909">
    <property type="component" value="Unassembled WGS sequence"/>
</dbReference>
<reference evidence="9 10" key="1">
    <citation type="submission" date="2015-05" db="EMBL/GenBank/DDBJ databases">
        <title>Photobacterium galathea sp. nov.</title>
        <authorList>
            <person name="Machado H."/>
            <person name="Gram L."/>
        </authorList>
    </citation>
    <scope>NUCLEOTIDE SEQUENCE [LARGE SCALE GENOMIC DNA]</scope>
    <source>
        <strain evidence="9 10">DSM 22954</strain>
    </source>
</reference>
<keyword evidence="6" id="KW-0411">Iron-sulfur</keyword>
<evidence type="ECO:0000256" key="7">
    <source>
        <dbReference type="ARBA" id="ARBA00023601"/>
    </source>
</evidence>
<gene>
    <name evidence="9" type="ORF">ABT57_17975</name>
</gene>
<keyword evidence="5" id="KW-0408">Iron</keyword>
<dbReference type="SFLD" id="SFLDG01384">
    <property type="entry name" value="thioether_bond_formation_requi"/>
    <property type="match status" value="1"/>
</dbReference>
<name>A0A0J1H523_9GAMM</name>
<dbReference type="PANTHER" id="PTHR43273:SF3">
    <property type="entry name" value="ANAEROBIC SULFATASE-MATURATING ENZYME HOMOLOG ASLB-RELATED"/>
    <property type="match status" value="1"/>
</dbReference>
<dbReference type="SFLD" id="SFLDG01072">
    <property type="entry name" value="dehydrogenase_like"/>
    <property type="match status" value="1"/>
</dbReference>
<dbReference type="PATRIC" id="fig|320778.3.peg.3910"/>
<dbReference type="SFLD" id="SFLDS00029">
    <property type="entry name" value="Radical_SAM"/>
    <property type="match status" value="1"/>
</dbReference>
<comment type="caution">
    <text evidence="9">The sequence shown here is derived from an EMBL/GenBank/DDBJ whole genome shotgun (WGS) entry which is preliminary data.</text>
</comment>
<dbReference type="SFLD" id="SFLDG01067">
    <property type="entry name" value="SPASM/twitch_domain_containing"/>
    <property type="match status" value="1"/>
</dbReference>
<evidence type="ECO:0000256" key="3">
    <source>
        <dbReference type="ARBA" id="ARBA00022691"/>
    </source>
</evidence>
<dbReference type="CDD" id="cd01335">
    <property type="entry name" value="Radical_SAM"/>
    <property type="match status" value="1"/>
</dbReference>
<dbReference type="EMBL" id="LDOU01000019">
    <property type="protein sequence ID" value="KLV06828.1"/>
    <property type="molecule type" value="Genomic_DNA"/>
</dbReference>
<dbReference type="InterPro" id="IPR058240">
    <property type="entry name" value="rSAM_sf"/>
</dbReference>
<sequence length="432" mass="49171">MRRMQTSDTTRMSLVPLKTAEKDPSGQARYARQFHVMAKPGGAKCNIDCQYCFYLHKEGLLHQPRQPRMDDETLEHFIQSYINSHDGNEIVFSWQGGEPTLLGIDYFRNVVALQKKYQPKGVTLHNDLQTNGIALNDAWCQFLKEHHFLVGLSIDGPREIHDKYRVTKSGKPTFDAVMRAVECLRKHDVPFNALTVVNRHNAKFPLEVYRFLTKELGATYIQFTPCVEANAFKTTAPQFWNASMLPVVGSELSKPGHPMSVVTDWSVDPDDWGNFLKGVFEEWVNHDLGRVLVNLFETAVAQTMGYPSQLCVTSEFCGKALAIEHDGSVYSCDHFVYPEYKLGNIRDHKLNHMVFSVRQEAFGMSKRDSLPDYCLSCDHLNLCWGECPKNRLIKTPEGEIGLNYLCSGLKAFYEYASPILVGIATMIQQQKR</sequence>
<keyword evidence="10" id="KW-1185">Reference proteome</keyword>
<dbReference type="STRING" id="320778.ABT57_17975"/>
<dbReference type="OrthoDB" id="9782387at2"/>
<evidence type="ECO:0000313" key="9">
    <source>
        <dbReference type="EMBL" id="KLV06828.1"/>
    </source>
</evidence>
<dbReference type="InterPro" id="IPR013785">
    <property type="entry name" value="Aldolase_TIM"/>
</dbReference>
<comment type="similarity">
    <text evidence="7">Belongs to the radical SAM superfamily. Anaerobic sulfatase-maturating enzyme family.</text>
</comment>
<accession>A0A0J1H523</accession>
<protein>
    <submittedName>
        <fullName evidence="9">Sulfatase maturase</fullName>
    </submittedName>
</protein>
<feature type="domain" description="Radical SAM core" evidence="8">
    <location>
        <begin position="28"/>
        <end position="255"/>
    </location>
</feature>
<evidence type="ECO:0000256" key="5">
    <source>
        <dbReference type="ARBA" id="ARBA00023004"/>
    </source>
</evidence>
<evidence type="ECO:0000256" key="4">
    <source>
        <dbReference type="ARBA" id="ARBA00022723"/>
    </source>
</evidence>
<organism evidence="9 10">
    <name type="scientific">Photobacterium ganghwense</name>
    <dbReference type="NCBI Taxonomy" id="320778"/>
    <lineage>
        <taxon>Bacteria</taxon>
        <taxon>Pseudomonadati</taxon>
        <taxon>Pseudomonadota</taxon>
        <taxon>Gammaproteobacteria</taxon>
        <taxon>Vibrionales</taxon>
        <taxon>Vibrionaceae</taxon>
        <taxon>Photobacterium</taxon>
    </lineage>
</organism>
<dbReference type="GO" id="GO:0016491">
    <property type="term" value="F:oxidoreductase activity"/>
    <property type="evidence" value="ECO:0007669"/>
    <property type="project" value="InterPro"/>
</dbReference>
<dbReference type="InterPro" id="IPR047207">
    <property type="entry name" value="SPASM_anSME"/>
</dbReference>
<dbReference type="InterPro" id="IPR023885">
    <property type="entry name" value="4Fe4S-binding_SPASM_dom"/>
</dbReference>
<evidence type="ECO:0000256" key="2">
    <source>
        <dbReference type="ARBA" id="ARBA00022485"/>
    </source>
</evidence>
<proteinExistence type="inferred from homology"/>
<dbReference type="GO" id="GO:0046872">
    <property type="term" value="F:metal ion binding"/>
    <property type="evidence" value="ECO:0007669"/>
    <property type="project" value="UniProtKB-KW"/>
</dbReference>
<comment type="cofactor">
    <cofactor evidence="1">
        <name>[4Fe-4S] cluster</name>
        <dbReference type="ChEBI" id="CHEBI:49883"/>
    </cofactor>
</comment>
<evidence type="ECO:0000259" key="8">
    <source>
        <dbReference type="PROSITE" id="PS51918"/>
    </source>
</evidence>
<dbReference type="InterPro" id="IPR023867">
    <property type="entry name" value="Sulphatase_maturase_rSAM"/>
</dbReference>
<dbReference type="Pfam" id="PF13186">
    <property type="entry name" value="SPASM"/>
    <property type="match status" value="1"/>
</dbReference>
<dbReference type="SFLD" id="SFLDF00285">
    <property type="entry name" value="anaerobic_Ser-type_sulfatase-m"/>
    <property type="match status" value="1"/>
</dbReference>
<dbReference type="CDD" id="cd21120">
    <property type="entry name" value="SPASM_anSME"/>
    <property type="match status" value="1"/>
</dbReference>
<keyword evidence="3" id="KW-0949">S-adenosyl-L-methionine</keyword>
<evidence type="ECO:0000256" key="6">
    <source>
        <dbReference type="ARBA" id="ARBA00023014"/>
    </source>
</evidence>
<dbReference type="InterPro" id="IPR007197">
    <property type="entry name" value="rSAM"/>
</dbReference>
<evidence type="ECO:0000313" key="10">
    <source>
        <dbReference type="Proteomes" id="UP000035909"/>
    </source>
</evidence>
<dbReference type="AlphaFoldDB" id="A0A0J1H523"/>